<feature type="region of interest" description="Disordered" evidence="1">
    <location>
        <begin position="96"/>
        <end position="187"/>
    </location>
</feature>
<feature type="compositionally biased region" description="Low complexity" evidence="1">
    <location>
        <begin position="96"/>
        <end position="109"/>
    </location>
</feature>
<evidence type="ECO:0000256" key="2">
    <source>
        <dbReference type="SAM" id="Phobius"/>
    </source>
</evidence>
<feature type="compositionally biased region" description="Low complexity" evidence="1">
    <location>
        <begin position="172"/>
        <end position="187"/>
    </location>
</feature>
<name>A0ABS3VV24_MICEH</name>
<feature type="transmembrane region" description="Helical" evidence="2">
    <location>
        <begin position="44"/>
        <end position="64"/>
    </location>
</feature>
<keyword evidence="4" id="KW-1185">Reference proteome</keyword>
<gene>
    <name evidence="3" type="ORF">GSF22_20665</name>
</gene>
<sequence>MPVRRSTDDDKAAPSLLTALFWVGVGLAPLAAIILLVADTNAPLRIAAVLGLTSVVLIGLSIALRPDSGPPDPGIEDRLLDEIEALRHELRSGLAALPAPAGPRAAGRAGPPPARGVPSTGAVGMAGAEPVPTASAAVRVAGPSAPPTAVRRTETVHVSARRTVPDPEPVDSRSVGRAAARSRGVGR</sequence>
<evidence type="ECO:0000313" key="3">
    <source>
        <dbReference type="EMBL" id="MBO4208402.1"/>
    </source>
</evidence>
<organism evidence="3 4">
    <name type="scientific">Micromonospora echinofusca</name>
    <dbReference type="NCBI Taxonomy" id="47858"/>
    <lineage>
        <taxon>Bacteria</taxon>
        <taxon>Bacillati</taxon>
        <taxon>Actinomycetota</taxon>
        <taxon>Actinomycetes</taxon>
        <taxon>Micromonosporales</taxon>
        <taxon>Micromonosporaceae</taxon>
        <taxon>Micromonospora</taxon>
    </lineage>
</organism>
<accession>A0ABS3VV24</accession>
<dbReference type="Proteomes" id="UP000823521">
    <property type="component" value="Unassembled WGS sequence"/>
</dbReference>
<comment type="caution">
    <text evidence="3">The sequence shown here is derived from an EMBL/GenBank/DDBJ whole genome shotgun (WGS) entry which is preliminary data.</text>
</comment>
<dbReference type="EMBL" id="WVUH01000194">
    <property type="protein sequence ID" value="MBO4208402.1"/>
    <property type="molecule type" value="Genomic_DNA"/>
</dbReference>
<keyword evidence="2" id="KW-0472">Membrane</keyword>
<keyword evidence="2" id="KW-1133">Transmembrane helix</keyword>
<reference evidence="3 4" key="1">
    <citation type="submission" date="2019-12" db="EMBL/GenBank/DDBJ databases">
        <title>Whole genome sequencing of endophytic Actinobacterium Micromonospora sp. MPMI6T.</title>
        <authorList>
            <person name="Evv R."/>
            <person name="Podile A.R."/>
        </authorList>
    </citation>
    <scope>NUCLEOTIDE SEQUENCE [LARGE SCALE GENOMIC DNA]</scope>
    <source>
        <strain evidence="3 4">MPMI6</strain>
    </source>
</reference>
<protein>
    <submittedName>
        <fullName evidence="3">Uncharacterized protein</fullName>
    </submittedName>
</protein>
<evidence type="ECO:0000313" key="4">
    <source>
        <dbReference type="Proteomes" id="UP000823521"/>
    </source>
</evidence>
<proteinExistence type="predicted"/>
<feature type="transmembrane region" description="Helical" evidence="2">
    <location>
        <begin position="12"/>
        <end position="38"/>
    </location>
</feature>
<evidence type="ECO:0000256" key="1">
    <source>
        <dbReference type="SAM" id="MobiDB-lite"/>
    </source>
</evidence>
<keyword evidence="2" id="KW-0812">Transmembrane</keyword>